<dbReference type="OrthoDB" id="3035525at2"/>
<protein>
    <submittedName>
        <fullName evidence="2">Uncharacterized protein</fullName>
    </submittedName>
</protein>
<keyword evidence="3" id="KW-1185">Reference proteome</keyword>
<sequence length="46" mass="5609">MKNNKDWSRLLKMILVEDKNKFNTRKVLKKSKVTNTPLHRRQDVKK</sequence>
<evidence type="ECO:0000313" key="3">
    <source>
        <dbReference type="Proteomes" id="UP000004315"/>
    </source>
</evidence>
<accession>B7C7T2</accession>
<dbReference type="STRING" id="518637.EUBIFOR_00232"/>
<organism evidence="2 3">
    <name type="scientific">Holdemanella biformis DSM 3989</name>
    <dbReference type="NCBI Taxonomy" id="518637"/>
    <lineage>
        <taxon>Bacteria</taxon>
        <taxon>Bacillati</taxon>
        <taxon>Bacillota</taxon>
        <taxon>Erysipelotrichia</taxon>
        <taxon>Erysipelotrichales</taxon>
        <taxon>Erysipelotrichaceae</taxon>
        <taxon>Holdemanella</taxon>
    </lineage>
</organism>
<evidence type="ECO:0000256" key="1">
    <source>
        <dbReference type="SAM" id="MobiDB-lite"/>
    </source>
</evidence>
<reference evidence="2 3" key="1">
    <citation type="submission" date="2008-10" db="EMBL/GenBank/DDBJ databases">
        <authorList>
            <person name="Fulton L."/>
            <person name="Clifton S."/>
            <person name="Fulton B."/>
            <person name="Xu J."/>
            <person name="Minx P."/>
            <person name="Pepin K.H."/>
            <person name="Johnson M."/>
            <person name="Bhonagiri V."/>
            <person name="Nash W.E."/>
            <person name="Mardis E.R."/>
            <person name="Wilson R.K."/>
        </authorList>
    </citation>
    <scope>NUCLEOTIDE SEQUENCE [LARGE SCALE GENOMIC DNA]</scope>
    <source>
        <strain evidence="2 3">DSM 3989</strain>
    </source>
</reference>
<dbReference type="HOGENOM" id="CLU_3184559_0_0_9"/>
<reference evidence="2 3" key="2">
    <citation type="submission" date="2008-11" db="EMBL/GenBank/DDBJ databases">
        <title>Draft genome sequence of Eubacterium biforme (DSM 3989).</title>
        <authorList>
            <person name="Sudarsanam P."/>
            <person name="Ley R."/>
            <person name="Guruge J."/>
            <person name="Turnbaugh P.J."/>
            <person name="Mahowald M."/>
            <person name="Liep D."/>
            <person name="Gordon J."/>
        </authorList>
    </citation>
    <scope>NUCLEOTIDE SEQUENCE [LARGE SCALE GENOMIC DNA]</scope>
    <source>
        <strain evidence="2 3">DSM 3989</strain>
    </source>
</reference>
<comment type="caution">
    <text evidence="2">The sequence shown here is derived from an EMBL/GenBank/DDBJ whole genome shotgun (WGS) entry which is preliminary data.</text>
</comment>
<feature type="region of interest" description="Disordered" evidence="1">
    <location>
        <begin position="27"/>
        <end position="46"/>
    </location>
</feature>
<evidence type="ECO:0000313" key="2">
    <source>
        <dbReference type="EMBL" id="EEC91188.1"/>
    </source>
</evidence>
<dbReference type="Proteomes" id="UP000004315">
    <property type="component" value="Unassembled WGS sequence"/>
</dbReference>
<gene>
    <name evidence="2" type="ORF">EUBIFOR_00232</name>
</gene>
<name>B7C7T2_9FIRM</name>
<dbReference type="AlphaFoldDB" id="B7C7T2"/>
<proteinExistence type="predicted"/>
<dbReference type="EMBL" id="ABYT01000020">
    <property type="protein sequence ID" value="EEC91188.1"/>
    <property type="molecule type" value="Genomic_DNA"/>
</dbReference>